<dbReference type="GO" id="GO:0015250">
    <property type="term" value="F:water channel activity"/>
    <property type="evidence" value="ECO:0007669"/>
    <property type="project" value="TreeGrafter"/>
</dbReference>
<dbReference type="SUPFAM" id="SSF81338">
    <property type="entry name" value="Aquaporin-like"/>
    <property type="match status" value="1"/>
</dbReference>
<dbReference type="InterPro" id="IPR034294">
    <property type="entry name" value="Aquaporin_transptr"/>
</dbReference>
<dbReference type="Gene3D" id="1.20.1080.10">
    <property type="entry name" value="Glycerol uptake facilitator protein"/>
    <property type="match status" value="1"/>
</dbReference>
<comment type="similarity">
    <text evidence="2 8">Belongs to the MIP/aquaporin (TC 1.A.8) family.</text>
</comment>
<evidence type="ECO:0000256" key="7">
    <source>
        <dbReference type="ARBA" id="ARBA00023136"/>
    </source>
</evidence>
<keyword evidence="3 8" id="KW-0813">Transport</keyword>
<sequence length="294" mass="32330">MDSERGHSRKLLVAGYEFLGQIFFMYIATVSGVSGSDTWGIAGPLGLFVVVNIFGGISGGHFNPAVTLGVYVREAKFAENLVFMLMYIVAQVCGAIVGCLLATLTSRIRYQGEFKVPLAAPLLLPSKFTKGYDEEGNEISLLPALMDGSAEFEKNEIWEVVYMEIMPTFVFVLFILYVTGKKTQASDLGTFGVFGICLNLWALCNVDWYTGASMNPALAVGQSIFQYWHWEGTANRDLMLFYMPFYMIGAAIGGCCAGGFYHFLAAQFPDKDEHEKVHQSHSPANSYNAGSINQ</sequence>
<dbReference type="InterPro" id="IPR000425">
    <property type="entry name" value="MIP"/>
</dbReference>
<feature type="transmembrane region" description="Helical" evidence="9">
    <location>
        <begin position="81"/>
        <end position="104"/>
    </location>
</feature>
<name>A0A7S3I0K4_9SPIT</name>
<dbReference type="Pfam" id="PF00230">
    <property type="entry name" value="MIP"/>
    <property type="match status" value="1"/>
</dbReference>
<protein>
    <recommendedName>
        <fullName evidence="11">Aquaporin</fullName>
    </recommendedName>
</protein>
<feature type="transmembrane region" description="Helical" evidence="9">
    <location>
        <begin position="39"/>
        <end position="60"/>
    </location>
</feature>
<dbReference type="PRINTS" id="PR00783">
    <property type="entry name" value="MINTRINSICP"/>
</dbReference>
<feature type="transmembrane region" description="Helical" evidence="9">
    <location>
        <begin position="191"/>
        <end position="210"/>
    </location>
</feature>
<evidence type="ECO:0000256" key="9">
    <source>
        <dbReference type="SAM" id="Phobius"/>
    </source>
</evidence>
<keyword evidence="6 9" id="KW-1133">Transmembrane helix</keyword>
<dbReference type="AlphaFoldDB" id="A0A7S3I0K4"/>
<evidence type="ECO:0008006" key="11">
    <source>
        <dbReference type="Google" id="ProtNLM"/>
    </source>
</evidence>
<keyword evidence="4" id="KW-1003">Cell membrane</keyword>
<organism evidence="10">
    <name type="scientific">Favella ehrenbergii</name>
    <dbReference type="NCBI Taxonomy" id="182087"/>
    <lineage>
        <taxon>Eukaryota</taxon>
        <taxon>Sar</taxon>
        <taxon>Alveolata</taxon>
        <taxon>Ciliophora</taxon>
        <taxon>Intramacronucleata</taxon>
        <taxon>Spirotrichea</taxon>
        <taxon>Choreotrichia</taxon>
        <taxon>Tintinnida</taxon>
        <taxon>Xystonellidae</taxon>
        <taxon>Favella</taxon>
    </lineage>
</organism>
<evidence type="ECO:0000256" key="4">
    <source>
        <dbReference type="ARBA" id="ARBA00022475"/>
    </source>
</evidence>
<dbReference type="PROSITE" id="PS00221">
    <property type="entry name" value="MIP"/>
    <property type="match status" value="1"/>
</dbReference>
<dbReference type="InterPro" id="IPR022357">
    <property type="entry name" value="MIP_CS"/>
</dbReference>
<evidence type="ECO:0000256" key="2">
    <source>
        <dbReference type="ARBA" id="ARBA00006175"/>
    </source>
</evidence>
<evidence type="ECO:0000256" key="5">
    <source>
        <dbReference type="ARBA" id="ARBA00022692"/>
    </source>
</evidence>
<dbReference type="PANTHER" id="PTHR19139">
    <property type="entry name" value="AQUAPORIN TRANSPORTER"/>
    <property type="match status" value="1"/>
</dbReference>
<evidence type="ECO:0000313" key="10">
    <source>
        <dbReference type="EMBL" id="CAE0309650.1"/>
    </source>
</evidence>
<dbReference type="GO" id="GO:0005886">
    <property type="term" value="C:plasma membrane"/>
    <property type="evidence" value="ECO:0007669"/>
    <property type="project" value="UniProtKB-SubCell"/>
</dbReference>
<keyword evidence="7 9" id="KW-0472">Membrane</keyword>
<keyword evidence="5 8" id="KW-0812">Transmembrane</keyword>
<gene>
    <name evidence="10" type="ORF">FEHR0123_LOCUS4566</name>
</gene>
<evidence type="ECO:0000256" key="3">
    <source>
        <dbReference type="ARBA" id="ARBA00022448"/>
    </source>
</evidence>
<accession>A0A7S3I0K4</accession>
<evidence type="ECO:0000256" key="1">
    <source>
        <dbReference type="ARBA" id="ARBA00004651"/>
    </source>
</evidence>
<feature type="transmembrane region" description="Helical" evidence="9">
    <location>
        <begin position="12"/>
        <end position="33"/>
    </location>
</feature>
<feature type="transmembrane region" description="Helical" evidence="9">
    <location>
        <begin position="245"/>
        <end position="264"/>
    </location>
</feature>
<evidence type="ECO:0000256" key="8">
    <source>
        <dbReference type="RuleBase" id="RU000477"/>
    </source>
</evidence>
<reference evidence="10" key="1">
    <citation type="submission" date="2021-01" db="EMBL/GenBank/DDBJ databases">
        <authorList>
            <person name="Corre E."/>
            <person name="Pelletier E."/>
            <person name="Niang G."/>
            <person name="Scheremetjew M."/>
            <person name="Finn R."/>
            <person name="Kale V."/>
            <person name="Holt S."/>
            <person name="Cochrane G."/>
            <person name="Meng A."/>
            <person name="Brown T."/>
            <person name="Cohen L."/>
        </authorList>
    </citation>
    <scope>NUCLEOTIDE SEQUENCE</scope>
    <source>
        <strain evidence="10">Fehren 1</strain>
    </source>
</reference>
<evidence type="ECO:0000256" key="6">
    <source>
        <dbReference type="ARBA" id="ARBA00022989"/>
    </source>
</evidence>
<dbReference type="EMBL" id="HBIE01014797">
    <property type="protein sequence ID" value="CAE0309650.1"/>
    <property type="molecule type" value="Transcribed_RNA"/>
</dbReference>
<dbReference type="PANTHER" id="PTHR19139:SF199">
    <property type="entry name" value="MIP17260P"/>
    <property type="match status" value="1"/>
</dbReference>
<comment type="subcellular location">
    <subcellularLocation>
        <location evidence="1">Cell membrane</location>
        <topology evidence="1">Multi-pass membrane protein</topology>
    </subcellularLocation>
</comment>
<feature type="transmembrane region" description="Helical" evidence="9">
    <location>
        <begin position="160"/>
        <end position="179"/>
    </location>
</feature>
<proteinExistence type="inferred from homology"/>
<dbReference type="InterPro" id="IPR023271">
    <property type="entry name" value="Aquaporin-like"/>
</dbReference>